<protein>
    <submittedName>
        <fullName evidence="1">Uncharacterized protein</fullName>
    </submittedName>
</protein>
<evidence type="ECO:0000313" key="1">
    <source>
        <dbReference type="EMBL" id="KXH61474.1"/>
    </source>
</evidence>
<reference evidence="1 2" key="1">
    <citation type="submission" date="2014-02" db="EMBL/GenBank/DDBJ databases">
        <title>The genome sequence of Colletotrichum salicis CBS 607.94.</title>
        <authorList>
            <person name="Baroncelli R."/>
            <person name="Thon M.R."/>
        </authorList>
    </citation>
    <scope>NUCLEOTIDE SEQUENCE [LARGE SCALE GENOMIC DNA]</scope>
    <source>
        <strain evidence="1 2">CBS 607.94</strain>
    </source>
</reference>
<comment type="caution">
    <text evidence="1">The sequence shown here is derived from an EMBL/GenBank/DDBJ whole genome shotgun (WGS) entry which is preliminary data.</text>
</comment>
<name>A0A135UM40_9PEZI</name>
<accession>A0A135UM40</accession>
<dbReference type="EMBL" id="JFFI01001277">
    <property type="protein sequence ID" value="KXH61474.1"/>
    <property type="molecule type" value="Genomic_DNA"/>
</dbReference>
<proteinExistence type="predicted"/>
<dbReference type="Proteomes" id="UP000070121">
    <property type="component" value="Unassembled WGS sequence"/>
</dbReference>
<evidence type="ECO:0000313" key="2">
    <source>
        <dbReference type="Proteomes" id="UP000070121"/>
    </source>
</evidence>
<sequence length="151" mass="17235">MKQPQMFQLGNLGMVLSHHFETRTTLALIHGWDIFSDTLGVSQTGRLVERTVEDIRITTNMNRMITDEKARINTTALLSTTLADVVNMLGTLEWDEEYIKFLLRVNEDVRRHHGGVSSEADLELCGLIELLEAERRSIVSFTSTMRSRLDI</sequence>
<gene>
    <name evidence="1" type="ORF">CSAL01_03885</name>
</gene>
<dbReference type="OrthoDB" id="1046782at2759"/>
<keyword evidence="2" id="KW-1185">Reference proteome</keyword>
<dbReference type="STRING" id="1209931.A0A135UM40"/>
<organism evidence="1 2">
    <name type="scientific">Colletotrichum salicis</name>
    <dbReference type="NCBI Taxonomy" id="1209931"/>
    <lineage>
        <taxon>Eukaryota</taxon>
        <taxon>Fungi</taxon>
        <taxon>Dikarya</taxon>
        <taxon>Ascomycota</taxon>
        <taxon>Pezizomycotina</taxon>
        <taxon>Sordariomycetes</taxon>
        <taxon>Hypocreomycetidae</taxon>
        <taxon>Glomerellales</taxon>
        <taxon>Glomerellaceae</taxon>
        <taxon>Colletotrichum</taxon>
        <taxon>Colletotrichum acutatum species complex</taxon>
    </lineage>
</organism>
<dbReference type="AlphaFoldDB" id="A0A135UM40"/>